<proteinExistence type="predicted"/>
<dbReference type="PANTHER" id="PTHR35764">
    <property type="entry name" value="PROTEIN SHORTAGE IN CHIASMATA 1"/>
    <property type="match status" value="1"/>
</dbReference>
<evidence type="ECO:0000313" key="3">
    <source>
        <dbReference type="Proteomes" id="UP000639772"/>
    </source>
</evidence>
<feature type="compositionally biased region" description="Polar residues" evidence="1">
    <location>
        <begin position="902"/>
        <end position="915"/>
    </location>
</feature>
<feature type="region of interest" description="Disordered" evidence="1">
    <location>
        <begin position="68"/>
        <end position="101"/>
    </location>
</feature>
<dbReference type="GO" id="GO:0000712">
    <property type="term" value="P:resolution of meiotic recombination intermediates"/>
    <property type="evidence" value="ECO:0007669"/>
    <property type="project" value="TreeGrafter"/>
</dbReference>
<comment type="caution">
    <text evidence="2">The sequence shown here is derived from an EMBL/GenBank/DDBJ whole genome shotgun (WGS) entry which is preliminary data.</text>
</comment>
<organism evidence="2 3">
    <name type="scientific">Vanilla planifolia</name>
    <name type="common">Vanilla</name>
    <dbReference type="NCBI Taxonomy" id="51239"/>
    <lineage>
        <taxon>Eukaryota</taxon>
        <taxon>Viridiplantae</taxon>
        <taxon>Streptophyta</taxon>
        <taxon>Embryophyta</taxon>
        <taxon>Tracheophyta</taxon>
        <taxon>Spermatophyta</taxon>
        <taxon>Magnoliopsida</taxon>
        <taxon>Liliopsida</taxon>
        <taxon>Asparagales</taxon>
        <taxon>Orchidaceae</taxon>
        <taxon>Vanilloideae</taxon>
        <taxon>Vanilleae</taxon>
        <taxon>Vanilla</taxon>
    </lineage>
</organism>
<accession>A0A835RBV9</accession>
<feature type="region of interest" description="Disordered" evidence="1">
    <location>
        <begin position="1002"/>
        <end position="1021"/>
    </location>
</feature>
<dbReference type="EMBL" id="JADCNM010000004">
    <property type="protein sequence ID" value="KAG0486301.1"/>
    <property type="molecule type" value="Genomic_DNA"/>
</dbReference>
<dbReference type="AlphaFoldDB" id="A0A835RBV9"/>
<name>A0A835RBV9_VANPL</name>
<reference evidence="2 3" key="1">
    <citation type="journal article" date="2020" name="Nat. Food">
        <title>A phased Vanilla planifolia genome enables genetic improvement of flavour and production.</title>
        <authorList>
            <person name="Hasing T."/>
            <person name="Tang H."/>
            <person name="Brym M."/>
            <person name="Khazi F."/>
            <person name="Huang T."/>
            <person name="Chambers A.H."/>
        </authorList>
    </citation>
    <scope>NUCLEOTIDE SEQUENCE [LARGE SCALE GENOMIC DNA]</scope>
    <source>
        <tissue evidence="2">Leaf</tissue>
    </source>
</reference>
<dbReference type="PANTHER" id="PTHR35764:SF1">
    <property type="entry name" value="PROTEIN SHORTAGE IN CHIASMATA 1"/>
    <property type="match status" value="1"/>
</dbReference>
<dbReference type="Proteomes" id="UP000639772">
    <property type="component" value="Unassembled WGS sequence"/>
</dbReference>
<feature type="region of interest" description="Disordered" evidence="1">
    <location>
        <begin position="899"/>
        <end position="925"/>
    </location>
</feature>
<dbReference type="InterPro" id="IPR038824">
    <property type="entry name" value="SHOC1-like"/>
</dbReference>
<gene>
    <name evidence="2" type="ORF">HPP92_008396</name>
</gene>
<evidence type="ECO:0008006" key="4">
    <source>
        <dbReference type="Google" id="ProtNLM"/>
    </source>
</evidence>
<evidence type="ECO:0000256" key="1">
    <source>
        <dbReference type="SAM" id="MobiDB-lite"/>
    </source>
</evidence>
<evidence type="ECO:0000313" key="2">
    <source>
        <dbReference type="EMBL" id="KAG0486301.1"/>
    </source>
</evidence>
<sequence>MATTAGAEACCNRRGRRNSCFPSCFNPSVVFDHDDHEPPREMPSRDRFRARTQRKRVAFKEISRDGVAGGVVEGAPPEGSPAACSHKRNSEKIRGRQHGVHDSEVKVEDNGLQHWLFCTRVTKAQIEIVQILDGTSGNVPDIFSLFEPISKEYFHEQMFKEEAGTMAGFYDSILSSGFVTMKAVLIYLSMAQEISKYRFDTLSSNLKQMYHAFNSDNKDDISGDLKPSTERLQPLQSLLQDAQCKVEELSIESHPSLHVIENILRHVSASFPFNMFTNILEYGGPRSKSIISEIFTSLPGFPRLHFIELDIGSHELAKAFCEGFDSSRNPVISMEGIAEYISQLQWCLNDEKCERPFSPSPVNKASSSSVQKKEVFHDEQIINLMHFPTSKETTVKGSSAPEVLIIVNTQNHEKNMIMSRRSSYQKILALENGDVQVVERDIDLPLDLICSAAVCLVWYEARNVEKTDAAVKLSEVPSFVENIATKILMSLSYSFSGCILIFEGESKFLASIMESSDMLYAAAASLELNLQLFCSHMPDSTDEIILNCIKTIGIIDRGLYPAMPESESISESFLTRFPSLNPLSAHAILSSGGILVEFLEWSPECRIKAIGKYKMPAESICLFNALCRYGEFGESKSVMTDCSSIGSDNSGVSLQSNRKRQRYMASSRKPDTLLDESFYVGKVPSNHIGSGAPQTSRPYLSNNFKFHGVPERAQFFNDPEIIDSKLEVNNSKIDNLGRNFFSQHAEHDGKFDLDAIDHSSSFSNEQSSSIPSSGFNIRSSELSKQEVESFYPPGRSSFRQISTFPTSLEINFGEKDRTCFDQNINFIQSVKAKFGLIDKEVSAEKADILHENVSDALDPTCRNRIPYLGDIYLANMNQPSQEQNSRKYKIEFLDRVNKRSRMQQQSPWNTSQIRPGSSKKQISLQKKSPSIIDTFRYRGNKQVNTTSNKCNNFARTKSGPRDLEKKDSALITPTWTPIDKRARQHLFFMRTGNEKQSRLVWRRRDSPSVGGNLRKRKRDEF</sequence>
<feature type="compositionally biased region" description="Basic and acidic residues" evidence="1">
    <location>
        <begin position="88"/>
        <end position="101"/>
    </location>
</feature>
<dbReference type="OrthoDB" id="2018152at2759"/>
<protein>
    <recommendedName>
        <fullName evidence="4">Protein SHORTAGE IN CHIASMATA 1</fullName>
    </recommendedName>
</protein>